<evidence type="ECO:0000256" key="3">
    <source>
        <dbReference type="ARBA" id="ARBA00012544"/>
    </source>
</evidence>
<evidence type="ECO:0000256" key="4">
    <source>
        <dbReference type="ARBA" id="ARBA00022676"/>
    </source>
</evidence>
<dbReference type="GO" id="GO:0016020">
    <property type="term" value="C:membrane"/>
    <property type="evidence" value="ECO:0007669"/>
    <property type="project" value="UniProtKB-SubCell"/>
</dbReference>
<evidence type="ECO:0000256" key="10">
    <source>
        <dbReference type="ARBA" id="ARBA00047475"/>
    </source>
</evidence>
<comment type="similarity">
    <text evidence="2">Belongs to the UDP-glycosyltransferase family.</text>
</comment>
<dbReference type="SUPFAM" id="SSF53756">
    <property type="entry name" value="UDP-Glycosyltransferase/glycogen phosphorylase"/>
    <property type="match status" value="1"/>
</dbReference>
<dbReference type="Pfam" id="PF00201">
    <property type="entry name" value="UDPGT"/>
    <property type="match status" value="1"/>
</dbReference>
<evidence type="ECO:0000256" key="8">
    <source>
        <dbReference type="ARBA" id="ARBA00022989"/>
    </source>
</evidence>
<sequence length="520" mass="59193">MRALLFFFLLAVAAGTKVLIYSPRFGGSHVSFMGKVADILVQEGMDVTVLLPKMNRWLNANGTKLAKTITIETDPRVAKMYEDDRIVAAVWNTENSGMLSAMALLETVTVGHTLQCETNLRQRELLEFLRAEKFDLGVSEVFDLCGLGIFEEIGLSNHVIMQTALLPEKVARVFGVPNLPSLVPAYYSDSPMHMDYKDRALNLFKSLFGNWWTEHTLISIEEAAQKVLGRRVDFEKKMAEASFVFTNTDPVLDFPRAISERVINIGGLSVPDPKPLDAYWEEVVTERKTAVLISFGSVAQSYTMSTGMKKSLLETFRRFPEVTFIWKYEIDEDEVAKDVPNVVTNKWVPQNDLLAHPNLKLFVTHAGMNSILESTRRGVPMITIPLFGDQMRNAQTVRRFGNSEFLDKVDLLDTDLLEKTFRKLLQDESYRSNASRLSQMMAKRPRNQRDELVKHIKFAAEFGSLPEYRIPQLPFLQYYMLDIILPLIAFSVLVSISITLVVIRLLKCFFQQKPKKEKVL</sequence>
<evidence type="ECO:0000256" key="6">
    <source>
        <dbReference type="ARBA" id="ARBA00022692"/>
    </source>
</evidence>
<evidence type="ECO:0000256" key="7">
    <source>
        <dbReference type="ARBA" id="ARBA00022729"/>
    </source>
</evidence>
<dbReference type="PANTHER" id="PTHR48043:SF23">
    <property type="entry name" value="UDP-GLUCURONOSYLTRANSFERASE"/>
    <property type="match status" value="1"/>
</dbReference>
<dbReference type="FunFam" id="3.40.50.2000:FF:000038">
    <property type="entry name" value="UDP-GlucuronosylTransferase"/>
    <property type="match status" value="1"/>
</dbReference>
<comment type="catalytic activity">
    <reaction evidence="10">
        <text>glucuronate acceptor + UDP-alpha-D-glucuronate = acceptor beta-D-glucuronoside + UDP + H(+)</text>
        <dbReference type="Rhea" id="RHEA:21032"/>
        <dbReference type="ChEBI" id="CHEBI:15378"/>
        <dbReference type="ChEBI" id="CHEBI:58052"/>
        <dbReference type="ChEBI" id="CHEBI:58223"/>
        <dbReference type="ChEBI" id="CHEBI:132367"/>
        <dbReference type="ChEBI" id="CHEBI:132368"/>
        <dbReference type="EC" id="2.4.1.17"/>
    </reaction>
</comment>
<keyword evidence="8 11" id="KW-1133">Transmembrane helix</keyword>
<dbReference type="PANTHER" id="PTHR48043">
    <property type="entry name" value="EG:EG0003.4 PROTEIN-RELATED"/>
    <property type="match status" value="1"/>
</dbReference>
<evidence type="ECO:0000256" key="2">
    <source>
        <dbReference type="ARBA" id="ARBA00009995"/>
    </source>
</evidence>
<dbReference type="Proteomes" id="UP001175271">
    <property type="component" value="Unassembled WGS sequence"/>
</dbReference>
<feature type="signal peptide" evidence="12">
    <location>
        <begin position="1"/>
        <end position="15"/>
    </location>
</feature>
<dbReference type="EC" id="2.4.1.17" evidence="3"/>
<keyword evidence="9 11" id="KW-0472">Membrane</keyword>
<evidence type="ECO:0000256" key="9">
    <source>
        <dbReference type="ARBA" id="ARBA00023136"/>
    </source>
</evidence>
<feature type="transmembrane region" description="Helical" evidence="11">
    <location>
        <begin position="483"/>
        <end position="506"/>
    </location>
</feature>
<keyword evidence="14" id="KW-1185">Reference proteome</keyword>
<keyword evidence="4" id="KW-0328">Glycosyltransferase</keyword>
<evidence type="ECO:0000256" key="1">
    <source>
        <dbReference type="ARBA" id="ARBA00004167"/>
    </source>
</evidence>
<proteinExistence type="inferred from homology"/>
<evidence type="ECO:0000313" key="13">
    <source>
        <dbReference type="EMBL" id="KAK0426607.1"/>
    </source>
</evidence>
<dbReference type="InterPro" id="IPR050271">
    <property type="entry name" value="UDP-glycosyltransferase"/>
</dbReference>
<keyword evidence="7 12" id="KW-0732">Signal</keyword>
<comment type="subcellular location">
    <subcellularLocation>
        <location evidence="1">Membrane</location>
        <topology evidence="1">Single-pass membrane protein</topology>
    </subcellularLocation>
</comment>
<evidence type="ECO:0000256" key="12">
    <source>
        <dbReference type="SAM" id="SignalP"/>
    </source>
</evidence>
<evidence type="ECO:0000313" key="14">
    <source>
        <dbReference type="Proteomes" id="UP001175271"/>
    </source>
</evidence>
<accession>A0AA39ILP4</accession>
<feature type="chain" id="PRO_5041463319" description="glucuronosyltransferase" evidence="12">
    <location>
        <begin position="16"/>
        <end position="520"/>
    </location>
</feature>
<keyword evidence="5" id="KW-0808">Transferase</keyword>
<organism evidence="13 14">
    <name type="scientific">Steinernema hermaphroditum</name>
    <dbReference type="NCBI Taxonomy" id="289476"/>
    <lineage>
        <taxon>Eukaryota</taxon>
        <taxon>Metazoa</taxon>
        <taxon>Ecdysozoa</taxon>
        <taxon>Nematoda</taxon>
        <taxon>Chromadorea</taxon>
        <taxon>Rhabditida</taxon>
        <taxon>Tylenchina</taxon>
        <taxon>Panagrolaimomorpha</taxon>
        <taxon>Strongyloidoidea</taxon>
        <taxon>Steinernematidae</taxon>
        <taxon>Steinernema</taxon>
    </lineage>
</organism>
<gene>
    <name evidence="13" type="ORF">QR680_009802</name>
</gene>
<dbReference type="GO" id="GO:0015020">
    <property type="term" value="F:glucuronosyltransferase activity"/>
    <property type="evidence" value="ECO:0007669"/>
    <property type="project" value="UniProtKB-EC"/>
</dbReference>
<protein>
    <recommendedName>
        <fullName evidence="3">glucuronosyltransferase</fullName>
        <ecNumber evidence="3">2.4.1.17</ecNumber>
    </recommendedName>
</protein>
<evidence type="ECO:0000256" key="5">
    <source>
        <dbReference type="ARBA" id="ARBA00022679"/>
    </source>
</evidence>
<name>A0AA39ILP4_9BILA</name>
<dbReference type="InterPro" id="IPR002213">
    <property type="entry name" value="UDP_glucos_trans"/>
</dbReference>
<evidence type="ECO:0000256" key="11">
    <source>
        <dbReference type="SAM" id="Phobius"/>
    </source>
</evidence>
<dbReference type="EMBL" id="JAUCMV010000001">
    <property type="protein sequence ID" value="KAK0426607.1"/>
    <property type="molecule type" value="Genomic_DNA"/>
</dbReference>
<reference evidence="13" key="1">
    <citation type="submission" date="2023-06" db="EMBL/GenBank/DDBJ databases">
        <title>Genomic analysis of the entomopathogenic nematode Steinernema hermaphroditum.</title>
        <authorList>
            <person name="Schwarz E.M."/>
            <person name="Heppert J.K."/>
            <person name="Baniya A."/>
            <person name="Schwartz H.T."/>
            <person name="Tan C.-H."/>
            <person name="Antoshechkin I."/>
            <person name="Sternberg P.W."/>
            <person name="Goodrich-Blair H."/>
            <person name="Dillman A.R."/>
        </authorList>
    </citation>
    <scope>NUCLEOTIDE SEQUENCE</scope>
    <source>
        <strain evidence="13">PS9179</strain>
        <tissue evidence="13">Whole animal</tissue>
    </source>
</reference>
<keyword evidence="6 11" id="KW-0812">Transmembrane</keyword>
<dbReference type="CDD" id="cd03784">
    <property type="entry name" value="GT1_Gtf-like"/>
    <property type="match status" value="1"/>
</dbReference>
<comment type="caution">
    <text evidence="13">The sequence shown here is derived from an EMBL/GenBank/DDBJ whole genome shotgun (WGS) entry which is preliminary data.</text>
</comment>
<dbReference type="Gene3D" id="3.40.50.2000">
    <property type="entry name" value="Glycogen Phosphorylase B"/>
    <property type="match status" value="1"/>
</dbReference>
<dbReference type="AlphaFoldDB" id="A0AA39ILP4"/>